<evidence type="ECO:0000256" key="1">
    <source>
        <dbReference type="SAM" id="MobiDB-lite"/>
    </source>
</evidence>
<accession>A0A6A1VLP4</accession>
<evidence type="ECO:0000313" key="2">
    <source>
        <dbReference type="EMBL" id="KAB1213822.1"/>
    </source>
</evidence>
<dbReference type="EMBL" id="RXIC02000023">
    <property type="protein sequence ID" value="KAB1213822.1"/>
    <property type="molecule type" value="Genomic_DNA"/>
</dbReference>
<keyword evidence="3" id="KW-1185">Reference proteome</keyword>
<comment type="caution">
    <text evidence="2">The sequence shown here is derived from an EMBL/GenBank/DDBJ whole genome shotgun (WGS) entry which is preliminary data.</text>
</comment>
<gene>
    <name evidence="2" type="ORF">CJ030_MR5G017085</name>
</gene>
<feature type="compositionally biased region" description="Polar residues" evidence="1">
    <location>
        <begin position="58"/>
        <end position="72"/>
    </location>
</feature>
<protein>
    <submittedName>
        <fullName evidence="2">Uncharacterized protein</fullName>
    </submittedName>
</protein>
<evidence type="ECO:0000313" key="3">
    <source>
        <dbReference type="Proteomes" id="UP000516437"/>
    </source>
</evidence>
<dbReference type="AlphaFoldDB" id="A0A6A1VLP4"/>
<organism evidence="2 3">
    <name type="scientific">Morella rubra</name>
    <name type="common">Chinese bayberry</name>
    <dbReference type="NCBI Taxonomy" id="262757"/>
    <lineage>
        <taxon>Eukaryota</taxon>
        <taxon>Viridiplantae</taxon>
        <taxon>Streptophyta</taxon>
        <taxon>Embryophyta</taxon>
        <taxon>Tracheophyta</taxon>
        <taxon>Spermatophyta</taxon>
        <taxon>Magnoliopsida</taxon>
        <taxon>eudicotyledons</taxon>
        <taxon>Gunneridae</taxon>
        <taxon>Pentapetalae</taxon>
        <taxon>rosids</taxon>
        <taxon>fabids</taxon>
        <taxon>Fagales</taxon>
        <taxon>Myricaceae</taxon>
        <taxon>Morella</taxon>
    </lineage>
</organism>
<feature type="compositionally biased region" description="Basic and acidic residues" evidence="1">
    <location>
        <begin position="9"/>
        <end position="21"/>
    </location>
</feature>
<proteinExistence type="predicted"/>
<feature type="region of interest" description="Disordered" evidence="1">
    <location>
        <begin position="1"/>
        <end position="112"/>
    </location>
</feature>
<dbReference type="Proteomes" id="UP000516437">
    <property type="component" value="Chromosome 5"/>
</dbReference>
<sequence length="112" mass="11800">MLATLQAADAERITVEEESTRPKANRRLLTEGNKLFAGKVNAGGSEAKEPNANKVEAATNTGAKAGDNTSKTDAAELNPGYQYGNTPDSDPQVHRDFSCPDSGGYKAGGRCR</sequence>
<reference evidence="2 3" key="1">
    <citation type="journal article" date="2019" name="Plant Biotechnol. J.">
        <title>The red bayberry genome and genetic basis of sex determination.</title>
        <authorList>
            <person name="Jia H.M."/>
            <person name="Jia H.J."/>
            <person name="Cai Q.L."/>
            <person name="Wang Y."/>
            <person name="Zhao H.B."/>
            <person name="Yang W.F."/>
            <person name="Wang G.Y."/>
            <person name="Li Y.H."/>
            <person name="Zhan D.L."/>
            <person name="Shen Y.T."/>
            <person name="Niu Q.F."/>
            <person name="Chang L."/>
            <person name="Qiu J."/>
            <person name="Zhao L."/>
            <person name="Xie H.B."/>
            <person name="Fu W.Y."/>
            <person name="Jin J."/>
            <person name="Li X.W."/>
            <person name="Jiao Y."/>
            <person name="Zhou C.C."/>
            <person name="Tu T."/>
            <person name="Chai C.Y."/>
            <person name="Gao J.L."/>
            <person name="Fan L.J."/>
            <person name="van de Weg E."/>
            <person name="Wang J.Y."/>
            <person name="Gao Z.S."/>
        </authorList>
    </citation>
    <scope>NUCLEOTIDE SEQUENCE [LARGE SCALE GENOMIC DNA]</scope>
    <source>
        <tissue evidence="2">Leaves</tissue>
    </source>
</reference>
<name>A0A6A1VLP4_9ROSI</name>